<keyword evidence="1" id="KW-0479">Metal-binding</keyword>
<keyword evidence="2" id="KW-0408">Iron</keyword>
<dbReference type="SUPFAM" id="SSF54862">
    <property type="entry name" value="4Fe-4S ferredoxins"/>
    <property type="match status" value="1"/>
</dbReference>
<feature type="domain" description="4Fe-4S ferredoxin-type" evidence="4">
    <location>
        <begin position="184"/>
        <end position="213"/>
    </location>
</feature>
<proteinExistence type="predicted"/>
<comment type="caution">
    <text evidence="5">The sequence shown here is derived from an EMBL/GenBank/DDBJ whole genome shotgun (WGS) entry which is preliminary data.</text>
</comment>
<dbReference type="Gene3D" id="3.30.70.20">
    <property type="match status" value="1"/>
</dbReference>
<dbReference type="PROSITE" id="PS00198">
    <property type="entry name" value="4FE4S_FER_1"/>
    <property type="match status" value="1"/>
</dbReference>
<dbReference type="OrthoDB" id="9803192at2"/>
<evidence type="ECO:0000259" key="4">
    <source>
        <dbReference type="PROSITE" id="PS51379"/>
    </source>
</evidence>
<evidence type="ECO:0000256" key="3">
    <source>
        <dbReference type="ARBA" id="ARBA00023014"/>
    </source>
</evidence>
<dbReference type="GO" id="GO:0046872">
    <property type="term" value="F:metal ion binding"/>
    <property type="evidence" value="ECO:0007669"/>
    <property type="project" value="UniProtKB-KW"/>
</dbReference>
<organism evidence="5 6">
    <name type="scientific">Arcanobacterium bovis</name>
    <dbReference type="NCBI Taxonomy" id="2529275"/>
    <lineage>
        <taxon>Bacteria</taxon>
        <taxon>Bacillati</taxon>
        <taxon>Actinomycetota</taxon>
        <taxon>Actinomycetes</taxon>
        <taxon>Actinomycetales</taxon>
        <taxon>Actinomycetaceae</taxon>
        <taxon>Arcanobacterium</taxon>
    </lineage>
</organism>
<evidence type="ECO:0000313" key="5">
    <source>
        <dbReference type="EMBL" id="TBW22783.1"/>
    </source>
</evidence>
<evidence type="ECO:0000256" key="1">
    <source>
        <dbReference type="ARBA" id="ARBA00022723"/>
    </source>
</evidence>
<keyword evidence="6" id="KW-1185">Reference proteome</keyword>
<keyword evidence="3" id="KW-0411">Iron-sulfur</keyword>
<dbReference type="AlphaFoldDB" id="A0A4Q9V172"/>
<evidence type="ECO:0000313" key="6">
    <source>
        <dbReference type="Proteomes" id="UP000293036"/>
    </source>
</evidence>
<evidence type="ECO:0000256" key="2">
    <source>
        <dbReference type="ARBA" id="ARBA00023004"/>
    </source>
</evidence>
<dbReference type="InterPro" id="IPR017896">
    <property type="entry name" value="4Fe4S_Fe-S-bd"/>
</dbReference>
<dbReference type="Pfam" id="PF12838">
    <property type="entry name" value="Fer4_7"/>
    <property type="match status" value="1"/>
</dbReference>
<dbReference type="Proteomes" id="UP000293036">
    <property type="component" value="Unassembled WGS sequence"/>
</dbReference>
<sequence>MIGAVRVIMHVRVGSLVSDSDQIRPLLRWLFAHDLPKAVVITCAHSELKRSPRGVQIISWSDCLSTAPIGLPAQLLALGIEHVSVESCALESVDSTEKIQQWIELTPSLVSQFEGFDRFLRSGDAVLTCGAIALPRRVLLGLSVAEKPPYSFVGDDVDRTVRALELLREQGRLSASSALNRSLGGHRLGITTCTACGVCVRACPHDALEIIDAGTSSTVVHHRGRCRGEERCVSLCPEKGIWIQGDIELRDLLEHEVAELRVVNTTACEKCGARHPVDEGQYCKVCQFKARSPFGSITLGHN</sequence>
<dbReference type="GO" id="GO:0051536">
    <property type="term" value="F:iron-sulfur cluster binding"/>
    <property type="evidence" value="ECO:0007669"/>
    <property type="project" value="UniProtKB-KW"/>
</dbReference>
<accession>A0A4Q9V172</accession>
<name>A0A4Q9V172_9ACTO</name>
<gene>
    <name evidence="5" type="ORF">EZJ44_02435</name>
</gene>
<dbReference type="InterPro" id="IPR017900">
    <property type="entry name" value="4Fe4S_Fe_S_CS"/>
</dbReference>
<dbReference type="PROSITE" id="PS51379">
    <property type="entry name" value="4FE4S_FER_2"/>
    <property type="match status" value="1"/>
</dbReference>
<dbReference type="EMBL" id="SJDT01000002">
    <property type="protein sequence ID" value="TBW22783.1"/>
    <property type="molecule type" value="Genomic_DNA"/>
</dbReference>
<reference evidence="5 6" key="1">
    <citation type="submission" date="2019-02" db="EMBL/GenBank/DDBJ databases">
        <title>Arcanobacterium bovis sp. nov., isolated from the milk of a cow with mastitis.</title>
        <authorList>
            <person name="Sammra O."/>
            <person name="Foster G."/>
            <person name="Hassan A."/>
            <person name="Alssahen M."/>
            <person name="Laemmler C."/>
            <person name="Borowiak M."/>
            <person name="Malorny B."/>
            <person name="Abdulmawjood A."/>
        </authorList>
    </citation>
    <scope>NUCLEOTIDE SEQUENCE [LARGE SCALE GENOMIC DNA]</scope>
    <source>
        <strain evidence="5 6">C605018/01/1</strain>
    </source>
</reference>
<protein>
    <submittedName>
        <fullName evidence="5">4Fe-4S dicluster domain-containing protein</fullName>
    </submittedName>
</protein>